<accession>A0ABX0Y6T1</accession>
<reference evidence="1 2" key="1">
    <citation type="submission" date="2020-03" db="EMBL/GenBank/DDBJ databases">
        <title>WGS of the type strain of Planosporangium spp.</title>
        <authorList>
            <person name="Thawai C."/>
        </authorList>
    </citation>
    <scope>NUCLEOTIDE SEQUENCE [LARGE SCALE GENOMIC DNA]</scope>
    <source>
        <strain evidence="1 2">TBRC 5610</strain>
    </source>
</reference>
<evidence type="ECO:0000313" key="2">
    <source>
        <dbReference type="Proteomes" id="UP000722989"/>
    </source>
</evidence>
<keyword evidence="2" id="KW-1185">Reference proteome</keyword>
<gene>
    <name evidence="1" type="ORF">HC031_25925</name>
</gene>
<organism evidence="1 2">
    <name type="scientific">Planosporangium thailandense</name>
    <dbReference type="NCBI Taxonomy" id="765197"/>
    <lineage>
        <taxon>Bacteria</taxon>
        <taxon>Bacillati</taxon>
        <taxon>Actinomycetota</taxon>
        <taxon>Actinomycetes</taxon>
        <taxon>Micromonosporales</taxon>
        <taxon>Micromonosporaceae</taxon>
        <taxon>Planosporangium</taxon>
    </lineage>
</organism>
<protein>
    <submittedName>
        <fullName evidence="1">Uncharacterized protein</fullName>
    </submittedName>
</protein>
<dbReference type="EMBL" id="JAATVY010000026">
    <property type="protein sequence ID" value="NJC73130.1"/>
    <property type="molecule type" value="Genomic_DNA"/>
</dbReference>
<dbReference type="RefSeq" id="WP_167928041.1">
    <property type="nucleotide sequence ID" value="NZ_JAATVY010000026.1"/>
</dbReference>
<evidence type="ECO:0000313" key="1">
    <source>
        <dbReference type="EMBL" id="NJC73130.1"/>
    </source>
</evidence>
<sequence length="129" mass="14429">MTQKKAGVRTGEATSKTLKYAQVVNSPDEIPDEPGKSLVTTNHEVIRKWAEERGAVPATVAGTEHEGRPGVLRFDFPPLGADDRLRQVGWDGWFGTFDGRGLKFIFQEKLANGRQSNFFRLENPEREDA</sequence>
<comment type="caution">
    <text evidence="1">The sequence shown here is derived from an EMBL/GenBank/DDBJ whole genome shotgun (WGS) entry which is preliminary data.</text>
</comment>
<dbReference type="Proteomes" id="UP000722989">
    <property type="component" value="Unassembled WGS sequence"/>
</dbReference>
<proteinExistence type="predicted"/>
<name>A0ABX0Y6T1_9ACTN</name>